<sequence>MDPGWGIESDPGRWHLMKERFTISAVFILFVVVFCMVALRLYVRWYVLSQLERRGILGNVLFYGDNDHPSAAVYRGLEPEVLNSLPVFSYSAAEQPTQECTVCLSEYEENDAVRLLPKCNHSFHVDCIDIWFHSHSTCPICRSKVEAVANVVKPASTGVEMTVEVSRSEPGSSSRGIGPGNNESEGANMTLSPSIRAELDSELTQCSPPRLSSFKRLLSMSRKPPIDGGGAMPPGTSRGPTKLDLEGGPSASFETR</sequence>
<keyword evidence="11 16" id="KW-1133">Transmembrane helix</keyword>
<evidence type="ECO:0000256" key="6">
    <source>
        <dbReference type="ARBA" id="ARBA00022692"/>
    </source>
</evidence>
<proteinExistence type="inferred from homology"/>
<dbReference type="InterPro" id="IPR044600">
    <property type="entry name" value="ATL1/ATL16-like"/>
</dbReference>
<dbReference type="EC" id="2.3.2.27" evidence="4"/>
<evidence type="ECO:0000256" key="8">
    <source>
        <dbReference type="ARBA" id="ARBA00022771"/>
    </source>
</evidence>
<dbReference type="GO" id="GO:0016020">
    <property type="term" value="C:membrane"/>
    <property type="evidence" value="ECO:0007669"/>
    <property type="project" value="UniProtKB-SubCell"/>
</dbReference>
<keyword evidence="19" id="KW-1185">Reference proteome</keyword>
<evidence type="ECO:0000313" key="18">
    <source>
        <dbReference type="EMBL" id="KAG8372930.1"/>
    </source>
</evidence>
<dbReference type="GO" id="GO:0016567">
    <property type="term" value="P:protein ubiquitination"/>
    <property type="evidence" value="ECO:0007669"/>
    <property type="project" value="InterPro"/>
</dbReference>
<comment type="pathway">
    <text evidence="3">Protein modification; protein ubiquitination.</text>
</comment>
<dbReference type="EMBL" id="WHWC01000012">
    <property type="protein sequence ID" value="KAG8372930.1"/>
    <property type="molecule type" value="Genomic_DNA"/>
</dbReference>
<feature type="domain" description="RING-type" evidence="17">
    <location>
        <begin position="100"/>
        <end position="142"/>
    </location>
</feature>
<evidence type="ECO:0000256" key="14">
    <source>
        <dbReference type="PROSITE-ProRule" id="PRU00175"/>
    </source>
</evidence>
<evidence type="ECO:0000256" key="4">
    <source>
        <dbReference type="ARBA" id="ARBA00012483"/>
    </source>
</evidence>
<dbReference type="AlphaFoldDB" id="A0AAV6X189"/>
<feature type="transmembrane region" description="Helical" evidence="16">
    <location>
        <begin position="20"/>
        <end position="43"/>
    </location>
</feature>
<feature type="region of interest" description="Disordered" evidence="15">
    <location>
        <begin position="161"/>
        <end position="188"/>
    </location>
</feature>
<evidence type="ECO:0000256" key="15">
    <source>
        <dbReference type="SAM" id="MobiDB-lite"/>
    </source>
</evidence>
<accession>A0AAV6X189</accession>
<dbReference type="PANTHER" id="PTHR46913">
    <property type="entry name" value="RING-H2 FINGER PROTEIN ATL16"/>
    <property type="match status" value="1"/>
</dbReference>
<evidence type="ECO:0000256" key="9">
    <source>
        <dbReference type="ARBA" id="ARBA00022786"/>
    </source>
</evidence>
<dbReference type="SUPFAM" id="SSF57850">
    <property type="entry name" value="RING/U-box"/>
    <property type="match status" value="1"/>
</dbReference>
<keyword evidence="6 16" id="KW-0812">Transmembrane</keyword>
<keyword evidence="10" id="KW-0862">Zinc</keyword>
<dbReference type="InterPro" id="IPR013083">
    <property type="entry name" value="Znf_RING/FYVE/PHD"/>
</dbReference>
<dbReference type="GO" id="GO:0008270">
    <property type="term" value="F:zinc ion binding"/>
    <property type="evidence" value="ECO:0007669"/>
    <property type="project" value="UniProtKB-KW"/>
</dbReference>
<evidence type="ECO:0000256" key="16">
    <source>
        <dbReference type="SAM" id="Phobius"/>
    </source>
</evidence>
<evidence type="ECO:0000256" key="3">
    <source>
        <dbReference type="ARBA" id="ARBA00004906"/>
    </source>
</evidence>
<comment type="catalytic activity">
    <reaction evidence="1">
        <text>S-ubiquitinyl-[E2 ubiquitin-conjugating enzyme]-L-cysteine + [acceptor protein]-L-lysine = [E2 ubiquitin-conjugating enzyme]-L-cysteine + N(6)-ubiquitinyl-[acceptor protein]-L-lysine.</text>
        <dbReference type="EC" id="2.3.2.27"/>
    </reaction>
</comment>
<dbReference type="FunFam" id="3.30.40.10:FF:000187">
    <property type="entry name" value="E3 ubiquitin-protein ligase ATL6"/>
    <property type="match status" value="1"/>
</dbReference>
<comment type="subcellular location">
    <subcellularLocation>
        <location evidence="2">Membrane</location>
        <topology evidence="2">Single-pass membrane protein</topology>
    </subcellularLocation>
</comment>
<evidence type="ECO:0000256" key="7">
    <source>
        <dbReference type="ARBA" id="ARBA00022723"/>
    </source>
</evidence>
<evidence type="ECO:0000256" key="10">
    <source>
        <dbReference type="ARBA" id="ARBA00022833"/>
    </source>
</evidence>
<keyword evidence="8 14" id="KW-0863">Zinc-finger</keyword>
<keyword evidence="7" id="KW-0479">Metal-binding</keyword>
<protein>
    <recommendedName>
        <fullName evidence="4">RING-type E3 ubiquitin transferase</fullName>
        <ecNumber evidence="4">2.3.2.27</ecNumber>
    </recommendedName>
</protein>
<feature type="region of interest" description="Disordered" evidence="15">
    <location>
        <begin position="217"/>
        <end position="256"/>
    </location>
</feature>
<comment type="similarity">
    <text evidence="13">Belongs to the RING-type zinc finger family. ATL subfamily.</text>
</comment>
<evidence type="ECO:0000256" key="12">
    <source>
        <dbReference type="ARBA" id="ARBA00023136"/>
    </source>
</evidence>
<feature type="compositionally biased region" description="Polar residues" evidence="15">
    <location>
        <begin position="169"/>
        <end position="188"/>
    </location>
</feature>
<evidence type="ECO:0000256" key="11">
    <source>
        <dbReference type="ARBA" id="ARBA00022989"/>
    </source>
</evidence>
<dbReference type="PROSITE" id="PS50089">
    <property type="entry name" value="ZF_RING_2"/>
    <property type="match status" value="1"/>
</dbReference>
<evidence type="ECO:0000256" key="1">
    <source>
        <dbReference type="ARBA" id="ARBA00000900"/>
    </source>
</evidence>
<dbReference type="Gene3D" id="3.30.40.10">
    <property type="entry name" value="Zinc/RING finger domain, C3HC4 (zinc finger)"/>
    <property type="match status" value="1"/>
</dbReference>
<keyword evidence="5" id="KW-0808">Transferase</keyword>
<evidence type="ECO:0000256" key="13">
    <source>
        <dbReference type="ARBA" id="ARBA00024209"/>
    </source>
</evidence>
<reference evidence="18" key="1">
    <citation type="submission" date="2019-10" db="EMBL/GenBank/DDBJ databases">
        <authorList>
            <person name="Zhang R."/>
            <person name="Pan Y."/>
            <person name="Wang J."/>
            <person name="Ma R."/>
            <person name="Yu S."/>
        </authorList>
    </citation>
    <scope>NUCLEOTIDE SEQUENCE</scope>
    <source>
        <strain evidence="18">LA-IB0</strain>
        <tissue evidence="18">Leaf</tissue>
    </source>
</reference>
<dbReference type="Pfam" id="PF13639">
    <property type="entry name" value="zf-RING_2"/>
    <property type="match status" value="1"/>
</dbReference>
<evidence type="ECO:0000259" key="17">
    <source>
        <dbReference type="PROSITE" id="PS50089"/>
    </source>
</evidence>
<organism evidence="18 19">
    <name type="scientific">Buddleja alternifolia</name>
    <dbReference type="NCBI Taxonomy" id="168488"/>
    <lineage>
        <taxon>Eukaryota</taxon>
        <taxon>Viridiplantae</taxon>
        <taxon>Streptophyta</taxon>
        <taxon>Embryophyta</taxon>
        <taxon>Tracheophyta</taxon>
        <taxon>Spermatophyta</taxon>
        <taxon>Magnoliopsida</taxon>
        <taxon>eudicotyledons</taxon>
        <taxon>Gunneridae</taxon>
        <taxon>Pentapetalae</taxon>
        <taxon>asterids</taxon>
        <taxon>lamiids</taxon>
        <taxon>Lamiales</taxon>
        <taxon>Scrophulariaceae</taxon>
        <taxon>Buddlejeae</taxon>
        <taxon>Buddleja</taxon>
    </lineage>
</organism>
<keyword evidence="12 16" id="KW-0472">Membrane</keyword>
<gene>
    <name evidence="18" type="ORF">BUALT_Bualt12G0118300</name>
</gene>
<dbReference type="Proteomes" id="UP000826271">
    <property type="component" value="Unassembled WGS sequence"/>
</dbReference>
<evidence type="ECO:0000256" key="5">
    <source>
        <dbReference type="ARBA" id="ARBA00022679"/>
    </source>
</evidence>
<keyword evidence="9" id="KW-0833">Ubl conjugation pathway</keyword>
<dbReference type="PANTHER" id="PTHR46913:SF1">
    <property type="entry name" value="RING-H2 FINGER PROTEIN ATL16"/>
    <property type="match status" value="1"/>
</dbReference>
<dbReference type="GO" id="GO:0061630">
    <property type="term" value="F:ubiquitin protein ligase activity"/>
    <property type="evidence" value="ECO:0007669"/>
    <property type="project" value="UniProtKB-EC"/>
</dbReference>
<evidence type="ECO:0000313" key="19">
    <source>
        <dbReference type="Proteomes" id="UP000826271"/>
    </source>
</evidence>
<dbReference type="SMART" id="SM00184">
    <property type="entry name" value="RING"/>
    <property type="match status" value="1"/>
</dbReference>
<name>A0AAV6X189_9LAMI</name>
<dbReference type="CDD" id="cd16461">
    <property type="entry name" value="RING-H2_EL5-like"/>
    <property type="match status" value="1"/>
</dbReference>
<evidence type="ECO:0000256" key="2">
    <source>
        <dbReference type="ARBA" id="ARBA00004167"/>
    </source>
</evidence>
<comment type="caution">
    <text evidence="18">The sequence shown here is derived from an EMBL/GenBank/DDBJ whole genome shotgun (WGS) entry which is preliminary data.</text>
</comment>
<dbReference type="InterPro" id="IPR001841">
    <property type="entry name" value="Znf_RING"/>
</dbReference>